<dbReference type="PROSITE" id="PS00108">
    <property type="entry name" value="PROTEIN_KINASE_ST"/>
    <property type="match status" value="1"/>
</dbReference>
<feature type="binding site" evidence="5">
    <location>
        <position position="58"/>
    </location>
    <ligand>
        <name>ATP</name>
        <dbReference type="ChEBI" id="CHEBI:30616"/>
    </ligand>
</feature>
<dbReference type="Gene3D" id="3.30.200.20">
    <property type="entry name" value="Phosphorylase Kinase, domain 1"/>
    <property type="match status" value="1"/>
</dbReference>
<feature type="domain" description="Protein kinase" evidence="7">
    <location>
        <begin position="30"/>
        <end position="276"/>
    </location>
</feature>
<dbReference type="PROSITE" id="PS00107">
    <property type="entry name" value="PROTEIN_KINASE_ATP"/>
    <property type="match status" value="1"/>
</dbReference>
<dbReference type="Pfam" id="PF00069">
    <property type="entry name" value="Pkinase"/>
    <property type="match status" value="1"/>
</dbReference>
<dbReference type="RefSeq" id="WP_016189103.1">
    <property type="nucleotide sequence ID" value="NZ_AOSG01000069.1"/>
</dbReference>
<feature type="region of interest" description="Disordered" evidence="6">
    <location>
        <begin position="427"/>
        <end position="450"/>
    </location>
</feature>
<dbReference type="GO" id="GO:0004674">
    <property type="term" value="F:protein serine/threonine kinase activity"/>
    <property type="evidence" value="ECO:0007669"/>
    <property type="project" value="TreeGrafter"/>
</dbReference>
<dbReference type="PROSITE" id="PS50011">
    <property type="entry name" value="PROTEIN_KINASE_DOM"/>
    <property type="match status" value="1"/>
</dbReference>
<name>A0A9P2WQH7_THEFU</name>
<dbReference type="GO" id="GO:0005524">
    <property type="term" value="F:ATP binding"/>
    <property type="evidence" value="ECO:0007669"/>
    <property type="project" value="UniProtKB-UniRule"/>
</dbReference>
<keyword evidence="4 5" id="KW-0067">ATP-binding</keyword>
<protein>
    <submittedName>
        <fullName evidence="8">Tyrosine protein kinase:Serine/threonine protein kinase</fullName>
    </submittedName>
</protein>
<feature type="compositionally biased region" description="Pro residues" evidence="6">
    <location>
        <begin position="1"/>
        <end position="16"/>
    </location>
</feature>
<dbReference type="InterPro" id="IPR011009">
    <property type="entry name" value="Kinase-like_dom_sf"/>
</dbReference>
<gene>
    <name evidence="8" type="ORF">TM51_12193</name>
</gene>
<keyword evidence="1" id="KW-0808">Transferase</keyword>
<dbReference type="AlphaFoldDB" id="A0A9P2WQH7"/>
<accession>A0A9P2WQH7</accession>
<evidence type="ECO:0000313" key="8">
    <source>
        <dbReference type="EMBL" id="EOR70548.1"/>
    </source>
</evidence>
<keyword evidence="3 8" id="KW-0418">Kinase</keyword>
<evidence type="ECO:0000256" key="3">
    <source>
        <dbReference type="ARBA" id="ARBA00022777"/>
    </source>
</evidence>
<keyword evidence="2 5" id="KW-0547">Nucleotide-binding</keyword>
<evidence type="ECO:0000256" key="6">
    <source>
        <dbReference type="SAM" id="MobiDB-lite"/>
    </source>
</evidence>
<reference evidence="8 9" key="1">
    <citation type="journal article" date="2013" name="Genome Announc.">
        <title>Draft Genome Sequence of the Lignocellulose Decomposer Thermobifida fusca Strain TM51.</title>
        <authorList>
            <person name="Toth A."/>
            <person name="Barna T."/>
            <person name="Nagy I."/>
            <person name="Horvath B."/>
            <person name="Nagy I."/>
            <person name="Tancsics A."/>
            <person name="Kriszt B."/>
            <person name="Baka E."/>
            <person name="Fekete C."/>
            <person name="Kukolya J."/>
        </authorList>
    </citation>
    <scope>NUCLEOTIDE SEQUENCE [LARGE SCALE GENOMIC DNA]</scope>
    <source>
        <strain evidence="8 9">TM51</strain>
    </source>
</reference>
<dbReference type="PANTHER" id="PTHR43289:SF34">
    <property type="entry name" value="SERINE_THREONINE-PROTEIN KINASE YBDM-RELATED"/>
    <property type="match status" value="1"/>
</dbReference>
<proteinExistence type="predicted"/>
<dbReference type="SMART" id="SM00220">
    <property type="entry name" value="S_TKc"/>
    <property type="match status" value="1"/>
</dbReference>
<dbReference type="InterPro" id="IPR008271">
    <property type="entry name" value="Ser/Thr_kinase_AS"/>
</dbReference>
<dbReference type="CDD" id="cd14014">
    <property type="entry name" value="STKc_PknB_like"/>
    <property type="match status" value="1"/>
</dbReference>
<dbReference type="Proteomes" id="UP000014184">
    <property type="component" value="Unassembled WGS sequence"/>
</dbReference>
<dbReference type="InterPro" id="IPR000719">
    <property type="entry name" value="Prot_kinase_dom"/>
</dbReference>
<comment type="caution">
    <text evidence="8">The sequence shown here is derived from an EMBL/GenBank/DDBJ whole genome shotgun (WGS) entry which is preliminary data.</text>
</comment>
<evidence type="ECO:0000256" key="5">
    <source>
        <dbReference type="PROSITE-ProRule" id="PRU10141"/>
    </source>
</evidence>
<dbReference type="InterPro" id="IPR017441">
    <property type="entry name" value="Protein_kinase_ATP_BS"/>
</dbReference>
<organism evidence="8 9">
    <name type="scientific">Thermobifida fusca TM51</name>
    <dbReference type="NCBI Taxonomy" id="1169414"/>
    <lineage>
        <taxon>Bacteria</taxon>
        <taxon>Bacillati</taxon>
        <taxon>Actinomycetota</taxon>
        <taxon>Actinomycetes</taxon>
        <taxon>Streptosporangiales</taxon>
        <taxon>Nocardiopsidaceae</taxon>
        <taxon>Thermobifida</taxon>
    </lineage>
</organism>
<keyword evidence="9" id="KW-1185">Reference proteome</keyword>
<evidence type="ECO:0000256" key="2">
    <source>
        <dbReference type="ARBA" id="ARBA00022741"/>
    </source>
</evidence>
<sequence length="651" mass="68067">MPPQPDAAPPPLPPELAPLLPTDPVTIGPFRVIGRLGSGGMGAVYGALDAEHRCVAVKVIHAEHARRPEYRELFAREAELVSRIDAECTPRFLGADPNAPEPWLATEFVPGRTLQQHVREFGPLDEAALRAFAAGTAEALAAIHAAGVVHLDVKPGNIMLAPDGPKVLDFGIARAIGDTTDKNVYGTPGWAAPERLDRQPGTPAADMFAWGGLIVFAATGRSPFGTGTSAELLERVRAGDCDLTGVPEELMELVARALSTDPEARPTAVEAFHTVLALDTVAADAIEEPGEDAAAIHRKRLRALLHRVWTGFDAAGHRPELWMALGTAAGGVGVAAGGAAALATQGTAGGGAAAGSGKLVGTASAAGGGASWGAGAGTLTKSATVTAAGTGLSGKAMLTVAAGATAAAVAGGWLVGRAVTDQPLLPFTDPEPSATAALAPSPEEDEKEGQEVRFRNLTLWFPEDWTVHVIEDIEFVGFGPDHEGREIVDDWIAAHPPGNPGCAEVDWTHWEWPAALVECPHIRILGPGGITYGGAVYEPITEEPDAGLFAPSQNPLPCIPGIDAYEADPASFPGQSPLVEELAPVGDRSALYREYLTPCANPDGRDPELLYYTQRSWFLPESQILIVDEYGIEDIDAILADGEFASRSEED</sequence>
<evidence type="ECO:0000256" key="4">
    <source>
        <dbReference type="ARBA" id="ARBA00022840"/>
    </source>
</evidence>
<dbReference type="EMBL" id="AOSG01000069">
    <property type="protein sequence ID" value="EOR70548.1"/>
    <property type="molecule type" value="Genomic_DNA"/>
</dbReference>
<evidence type="ECO:0000313" key="9">
    <source>
        <dbReference type="Proteomes" id="UP000014184"/>
    </source>
</evidence>
<evidence type="ECO:0000259" key="7">
    <source>
        <dbReference type="PROSITE" id="PS50011"/>
    </source>
</evidence>
<dbReference type="Gene3D" id="1.10.510.10">
    <property type="entry name" value="Transferase(Phosphotransferase) domain 1"/>
    <property type="match status" value="1"/>
</dbReference>
<evidence type="ECO:0000256" key="1">
    <source>
        <dbReference type="ARBA" id="ARBA00022679"/>
    </source>
</evidence>
<dbReference type="PANTHER" id="PTHR43289">
    <property type="entry name" value="MITOGEN-ACTIVATED PROTEIN KINASE KINASE KINASE 20-RELATED"/>
    <property type="match status" value="1"/>
</dbReference>
<feature type="region of interest" description="Disordered" evidence="6">
    <location>
        <begin position="1"/>
        <end position="20"/>
    </location>
</feature>
<dbReference type="SUPFAM" id="SSF56112">
    <property type="entry name" value="Protein kinase-like (PK-like)"/>
    <property type="match status" value="1"/>
</dbReference>